<feature type="transmembrane region" description="Helical" evidence="3">
    <location>
        <begin position="231"/>
        <end position="249"/>
    </location>
</feature>
<organism evidence="4 5">
    <name type="scientific">Mikania micrantha</name>
    <name type="common">bitter vine</name>
    <dbReference type="NCBI Taxonomy" id="192012"/>
    <lineage>
        <taxon>Eukaryota</taxon>
        <taxon>Viridiplantae</taxon>
        <taxon>Streptophyta</taxon>
        <taxon>Embryophyta</taxon>
        <taxon>Tracheophyta</taxon>
        <taxon>Spermatophyta</taxon>
        <taxon>Magnoliopsida</taxon>
        <taxon>eudicotyledons</taxon>
        <taxon>Gunneridae</taxon>
        <taxon>Pentapetalae</taxon>
        <taxon>asterids</taxon>
        <taxon>campanulids</taxon>
        <taxon>Asterales</taxon>
        <taxon>Asteraceae</taxon>
        <taxon>Asteroideae</taxon>
        <taxon>Heliantheae alliance</taxon>
        <taxon>Eupatorieae</taxon>
        <taxon>Mikania</taxon>
    </lineage>
</organism>
<dbReference type="PANTHER" id="PTHR15092:SF42">
    <property type="entry name" value="POLY(A)-SPECIFIC RIBONUCLEASE PARN-LIKE"/>
    <property type="match status" value="1"/>
</dbReference>
<dbReference type="SUPFAM" id="SSF53098">
    <property type="entry name" value="Ribonuclease H-like"/>
    <property type="match status" value="1"/>
</dbReference>
<gene>
    <name evidence="4" type="ORF">E3N88_35693</name>
</gene>
<keyword evidence="5" id="KW-1185">Reference proteome</keyword>
<dbReference type="InterPro" id="IPR006941">
    <property type="entry name" value="RNase_CAF1"/>
</dbReference>
<dbReference type="PANTHER" id="PTHR15092">
    <property type="entry name" value="POLY A -SPECIFIC RIBONUCLEASE/TARGET OF EGR1, MEMBER 1"/>
    <property type="match status" value="1"/>
</dbReference>
<dbReference type="Proteomes" id="UP000326396">
    <property type="component" value="Linkage Group LG7"/>
</dbReference>
<dbReference type="InterPro" id="IPR051181">
    <property type="entry name" value="CAF1_poly(A)_ribonucleases"/>
</dbReference>
<accession>A0A5N6M4F8</accession>
<comment type="caution">
    <text evidence="4">The sequence shown here is derived from an EMBL/GenBank/DDBJ whole genome shotgun (WGS) entry which is preliminary data.</text>
</comment>
<dbReference type="OrthoDB" id="1432093at2759"/>
<dbReference type="InterPro" id="IPR012337">
    <property type="entry name" value="RNaseH-like_sf"/>
</dbReference>
<evidence type="ECO:0000256" key="3">
    <source>
        <dbReference type="SAM" id="Phobius"/>
    </source>
</evidence>
<reference evidence="4 5" key="1">
    <citation type="submission" date="2019-05" db="EMBL/GenBank/DDBJ databases">
        <title>Mikania micrantha, genome provides insights into the molecular mechanism of rapid growth.</title>
        <authorList>
            <person name="Liu B."/>
        </authorList>
    </citation>
    <scope>NUCLEOTIDE SEQUENCE [LARGE SCALE GENOMIC DNA]</scope>
    <source>
        <strain evidence="4">NLD-2019</strain>
        <tissue evidence="4">Leaf</tissue>
    </source>
</reference>
<dbReference type="AlphaFoldDB" id="A0A5N6M4F8"/>
<dbReference type="Pfam" id="PF04857">
    <property type="entry name" value="CAF1"/>
    <property type="match status" value="1"/>
</dbReference>
<comment type="cofactor">
    <cofactor evidence="1">
        <name>a divalent metal cation</name>
        <dbReference type="ChEBI" id="CHEBI:60240"/>
    </cofactor>
</comment>
<dbReference type="EMBL" id="SZYD01000017">
    <property type="protein sequence ID" value="KAD3067813.1"/>
    <property type="molecule type" value="Genomic_DNA"/>
</dbReference>
<keyword evidence="3" id="KW-0812">Transmembrane</keyword>
<keyword evidence="3" id="KW-1133">Transmembrane helix</keyword>
<evidence type="ECO:0000313" key="5">
    <source>
        <dbReference type="Proteomes" id="UP000326396"/>
    </source>
</evidence>
<dbReference type="InterPro" id="IPR036397">
    <property type="entry name" value="RNaseH_sf"/>
</dbReference>
<evidence type="ECO:0000256" key="1">
    <source>
        <dbReference type="ARBA" id="ARBA00001968"/>
    </source>
</evidence>
<dbReference type="Gene3D" id="3.30.420.10">
    <property type="entry name" value="Ribonuclease H-like superfamily/Ribonuclease H"/>
    <property type="match status" value="2"/>
</dbReference>
<proteinExistence type="inferred from homology"/>
<evidence type="ECO:0000256" key="2">
    <source>
        <dbReference type="ARBA" id="ARBA00008372"/>
    </source>
</evidence>
<dbReference type="GO" id="GO:0003723">
    <property type="term" value="F:RNA binding"/>
    <property type="evidence" value="ECO:0007669"/>
    <property type="project" value="TreeGrafter"/>
</dbReference>
<keyword evidence="3" id="KW-0472">Membrane</keyword>
<name>A0A5N6M4F8_9ASTR</name>
<comment type="similarity">
    <text evidence="2">Belongs to the CAF1 family.</text>
</comment>
<protein>
    <submittedName>
        <fullName evidence="4">Uncharacterized protein</fullName>
    </submittedName>
</protein>
<dbReference type="GO" id="GO:0000175">
    <property type="term" value="F:3'-5'-RNA exonuclease activity"/>
    <property type="evidence" value="ECO:0007669"/>
    <property type="project" value="TreeGrafter"/>
</dbReference>
<sequence length="644" mass="73214">MLTMLRRRFLCTQASNFSFFNHKPGGRRRPQWPIKQVTKSNFSDSLHEINNHISNSDFVAISLQNTGSYSSLWHRILPFDTSETAYLKAKYAAEKFQILQFAVCPFSLRAFNKLTAHPFNFHLFQRDELKIGTPCYSFSCQSSYLASMAQEDFDFNVCIYDGISYLSRAQELAAKHQIGSPVSSAYVAPSPLSRSVADNVFVERIKSRVGHWISACTRSDTKADGYKITNLYIFFILNLFILFVNYFLLSADALVNSLRKLILGGDEFGSRPSLNIDVCSERQVQLVFEMVKSHYENAVPLTIQAKGGGTQSVRVVLTSSKEDRDLLEKDLKNMEEEQSKRIRGFREVIDLISTSQKPVVVHNSLNDFTFIHSKFLSPLPPTLDEFRSSLHSAFHDIRDINHLMKEVGPLNKYTNLPAAISYLKRNFFAPMEIELPQKAGMEECKNHGHNAVRISELFARLCFILKLTPEAQHQNPDGPSLKPYSNLFNLCSDNFHETDDISIWTHNQKKISINNLAFLWGFRSSVSAGKLKSLLSKSHDMLSEDDVFDVQLVDKNCAVIVFWKNGLLEWFLDALGSGDALRELVAEGLKAAGYETYKRVCKSEVFGEDLAALLAEFDRVSRDHVEEPAEAYWNSELMINFDDL</sequence>
<evidence type="ECO:0000313" key="4">
    <source>
        <dbReference type="EMBL" id="KAD3067813.1"/>
    </source>
</evidence>